<dbReference type="InterPro" id="IPR020846">
    <property type="entry name" value="MFS_dom"/>
</dbReference>
<dbReference type="NCBIfam" id="TIGR00879">
    <property type="entry name" value="SP"/>
    <property type="match status" value="1"/>
</dbReference>
<keyword evidence="4 8" id="KW-0812">Transmembrane</keyword>
<feature type="transmembrane region" description="Helical" evidence="8">
    <location>
        <begin position="437"/>
        <end position="454"/>
    </location>
</feature>
<dbReference type="InterPro" id="IPR005829">
    <property type="entry name" value="Sugar_transporter_CS"/>
</dbReference>
<dbReference type="SUPFAM" id="SSF103473">
    <property type="entry name" value="MFS general substrate transporter"/>
    <property type="match status" value="1"/>
</dbReference>
<dbReference type="InterPro" id="IPR003663">
    <property type="entry name" value="Sugar/inositol_transpt"/>
</dbReference>
<feature type="transmembrane region" description="Helical" evidence="8">
    <location>
        <begin position="358"/>
        <end position="381"/>
    </location>
</feature>
<evidence type="ECO:0000256" key="5">
    <source>
        <dbReference type="ARBA" id="ARBA00022989"/>
    </source>
</evidence>
<reference evidence="10" key="1">
    <citation type="submission" date="2022-10" db="EMBL/GenBank/DDBJ databases">
        <title>Tapping the CABI collections for fungal endophytes: first genome assemblies for Collariella, Neodidymelliopsis, Ascochyta clinopodiicola, Didymella pomorum, Didymosphaeria variabile, Neocosmospora piperis and Neocucurbitaria cava.</title>
        <authorList>
            <person name="Hill R."/>
        </authorList>
    </citation>
    <scope>NUCLEOTIDE SEQUENCE</scope>
    <source>
        <strain evidence="10">IMI 360193</strain>
    </source>
</reference>
<comment type="subcellular location">
    <subcellularLocation>
        <location evidence="1">Membrane</location>
        <topology evidence="1">Multi-pass membrane protein</topology>
    </subcellularLocation>
</comment>
<name>A0A9W8X7F3_9PLEO</name>
<feature type="transmembrane region" description="Helical" evidence="8">
    <location>
        <begin position="110"/>
        <end position="130"/>
    </location>
</feature>
<dbReference type="GO" id="GO:0016020">
    <property type="term" value="C:membrane"/>
    <property type="evidence" value="ECO:0007669"/>
    <property type="project" value="UniProtKB-SubCell"/>
</dbReference>
<evidence type="ECO:0000256" key="6">
    <source>
        <dbReference type="ARBA" id="ARBA00023136"/>
    </source>
</evidence>
<evidence type="ECO:0000256" key="4">
    <source>
        <dbReference type="ARBA" id="ARBA00022692"/>
    </source>
</evidence>
<dbReference type="InterPro" id="IPR005828">
    <property type="entry name" value="MFS_sugar_transport-like"/>
</dbReference>
<keyword evidence="3 7" id="KW-0813">Transport</keyword>
<dbReference type="Proteomes" id="UP001140562">
    <property type="component" value="Unassembled WGS sequence"/>
</dbReference>
<comment type="similarity">
    <text evidence="2 7">Belongs to the major facilitator superfamily. Sugar transporter (TC 2.A.1.1) family.</text>
</comment>
<dbReference type="OrthoDB" id="6133115at2759"/>
<dbReference type="Gene3D" id="1.20.1250.20">
    <property type="entry name" value="MFS general substrate transporter like domains"/>
    <property type="match status" value="1"/>
</dbReference>
<keyword evidence="11" id="KW-1185">Reference proteome</keyword>
<keyword evidence="6 8" id="KW-0472">Membrane</keyword>
<dbReference type="Pfam" id="PF00083">
    <property type="entry name" value="Sugar_tr"/>
    <property type="match status" value="1"/>
</dbReference>
<dbReference type="InterPro" id="IPR050360">
    <property type="entry name" value="MFS_Sugar_Transporters"/>
</dbReference>
<feature type="domain" description="Major facilitator superfamily (MFS) profile" evidence="9">
    <location>
        <begin position="42"/>
        <end position="491"/>
    </location>
</feature>
<feature type="transmembrane region" description="Helical" evidence="8">
    <location>
        <begin position="466"/>
        <end position="487"/>
    </location>
</feature>
<sequence>MPSFAIGAKAPNQNAVDARDEAPSFEKVEWKKRPNMRKLYFWACVLCVASATTGYDGMMMNSSQQMNRWTAYFDKPDDNRLGIMNNAYNIGSIASFFIVPFAAEWWGRKIPIAIGCTIMIAGALVSTFATNWRIYMAGRLVLGFGNSFAQMCSPILLTEICHPQHRAKFTAVYNCLWNVGAVFVAWIAWGTSQADNEWSWRSITLLQGLPSAIQLSLIFWVPESPRWLISKERYEEALSMLAFYHAEGNHNDPTVQFEYQEMKETIRMEIDAGNNSSYLDFLKTRGNRWRLAILISLGIISQYSGNALFSNYINLVYEGAGITSQSQKMGLTGGERILQLGVSLYAATLIDKVGRRKLFLIATSGMVVNFICWTVTCAVYENSGVKASGVGNNNTGAGYAQIPFIWMFGIFYSLAWSGLLVAYALEILPYSLRGKGLMIMNITVQAILAIGGQTNPVAWKRLPHHWNLALFYTCWICVELVWVYFVYPETRGPTLEEIGRIFDGDSAVAHISMREVEKEIEERDVLDDKVPQVVEKRV</sequence>
<evidence type="ECO:0000256" key="3">
    <source>
        <dbReference type="ARBA" id="ARBA00022448"/>
    </source>
</evidence>
<comment type="caution">
    <text evidence="10">The sequence shown here is derived from an EMBL/GenBank/DDBJ whole genome shotgun (WGS) entry which is preliminary data.</text>
</comment>
<keyword evidence="5 8" id="KW-1133">Transmembrane helix</keyword>
<dbReference type="PROSITE" id="PS00216">
    <property type="entry name" value="SUGAR_TRANSPORT_1"/>
    <property type="match status" value="1"/>
</dbReference>
<evidence type="ECO:0000259" key="9">
    <source>
        <dbReference type="PROSITE" id="PS50850"/>
    </source>
</evidence>
<dbReference type="PANTHER" id="PTHR48022">
    <property type="entry name" value="PLASTIDIC GLUCOSE TRANSPORTER 4"/>
    <property type="match status" value="1"/>
</dbReference>
<organism evidence="10 11">
    <name type="scientific">Didymella glomerata</name>
    <dbReference type="NCBI Taxonomy" id="749621"/>
    <lineage>
        <taxon>Eukaryota</taxon>
        <taxon>Fungi</taxon>
        <taxon>Dikarya</taxon>
        <taxon>Ascomycota</taxon>
        <taxon>Pezizomycotina</taxon>
        <taxon>Dothideomycetes</taxon>
        <taxon>Pleosporomycetidae</taxon>
        <taxon>Pleosporales</taxon>
        <taxon>Pleosporineae</taxon>
        <taxon>Didymellaceae</taxon>
        <taxon>Didymella</taxon>
    </lineage>
</organism>
<dbReference type="InterPro" id="IPR036259">
    <property type="entry name" value="MFS_trans_sf"/>
</dbReference>
<evidence type="ECO:0000256" key="8">
    <source>
        <dbReference type="SAM" id="Phobius"/>
    </source>
</evidence>
<dbReference type="GO" id="GO:0005351">
    <property type="term" value="F:carbohydrate:proton symporter activity"/>
    <property type="evidence" value="ECO:0007669"/>
    <property type="project" value="TreeGrafter"/>
</dbReference>
<evidence type="ECO:0000256" key="7">
    <source>
        <dbReference type="RuleBase" id="RU003346"/>
    </source>
</evidence>
<feature type="transmembrane region" description="Helical" evidence="8">
    <location>
        <begin position="401"/>
        <end position="425"/>
    </location>
</feature>
<gene>
    <name evidence="10" type="ORF">N0V87_000659</name>
</gene>
<proteinExistence type="inferred from homology"/>
<protein>
    <recommendedName>
        <fullName evidence="9">Major facilitator superfamily (MFS) profile domain-containing protein</fullName>
    </recommendedName>
</protein>
<feature type="transmembrane region" description="Helical" evidence="8">
    <location>
        <begin position="39"/>
        <end position="58"/>
    </location>
</feature>
<evidence type="ECO:0000313" key="11">
    <source>
        <dbReference type="Proteomes" id="UP001140562"/>
    </source>
</evidence>
<dbReference type="PROSITE" id="PS50850">
    <property type="entry name" value="MFS"/>
    <property type="match status" value="1"/>
</dbReference>
<accession>A0A9W8X7F3</accession>
<feature type="transmembrane region" description="Helical" evidence="8">
    <location>
        <begin position="86"/>
        <end position="103"/>
    </location>
</feature>
<dbReference type="AlphaFoldDB" id="A0A9W8X7F3"/>
<feature type="transmembrane region" description="Helical" evidence="8">
    <location>
        <begin position="169"/>
        <end position="189"/>
    </location>
</feature>
<evidence type="ECO:0000313" key="10">
    <source>
        <dbReference type="EMBL" id="KAJ4342942.1"/>
    </source>
</evidence>
<evidence type="ECO:0000256" key="2">
    <source>
        <dbReference type="ARBA" id="ARBA00010992"/>
    </source>
</evidence>
<dbReference type="PANTHER" id="PTHR48022:SF66">
    <property type="entry name" value="MFS HEXOSE TRANSPORTER"/>
    <property type="match status" value="1"/>
</dbReference>
<dbReference type="FunFam" id="1.20.1250.20:FF:000117">
    <property type="entry name" value="MFS hexose transporter"/>
    <property type="match status" value="1"/>
</dbReference>
<dbReference type="EMBL" id="JAPEUV010000004">
    <property type="protein sequence ID" value="KAJ4342942.1"/>
    <property type="molecule type" value="Genomic_DNA"/>
</dbReference>
<evidence type="ECO:0000256" key="1">
    <source>
        <dbReference type="ARBA" id="ARBA00004141"/>
    </source>
</evidence>